<feature type="transmembrane region" description="Helical" evidence="8">
    <location>
        <begin position="143"/>
        <end position="162"/>
    </location>
</feature>
<dbReference type="Pfam" id="PF00664">
    <property type="entry name" value="ABC_membrane"/>
    <property type="match status" value="1"/>
</dbReference>
<evidence type="ECO:0000259" key="10">
    <source>
        <dbReference type="PROSITE" id="PS50929"/>
    </source>
</evidence>
<dbReference type="FunFam" id="1.20.1560.10:FF:000127">
    <property type="entry name" value="ABC transporter ATP-binding protein"/>
    <property type="match status" value="1"/>
</dbReference>
<dbReference type="Proteomes" id="UP000324326">
    <property type="component" value="Unassembled WGS sequence"/>
</dbReference>
<dbReference type="InterPro" id="IPR036640">
    <property type="entry name" value="ABC1_TM_sf"/>
</dbReference>
<dbReference type="GO" id="GO:0005886">
    <property type="term" value="C:plasma membrane"/>
    <property type="evidence" value="ECO:0007669"/>
    <property type="project" value="UniProtKB-SubCell"/>
</dbReference>
<dbReference type="SUPFAM" id="SSF90123">
    <property type="entry name" value="ABC transporter transmembrane region"/>
    <property type="match status" value="1"/>
</dbReference>
<dbReference type="SMART" id="SM00382">
    <property type="entry name" value="AAA"/>
    <property type="match status" value="1"/>
</dbReference>
<dbReference type="PANTHER" id="PTHR24221:SF397">
    <property type="entry name" value="ABC TRANSPORTER, ATP-BINDING TRANSMEMBRANE PROTEIN"/>
    <property type="match status" value="1"/>
</dbReference>
<dbReference type="Gene3D" id="1.20.1560.10">
    <property type="entry name" value="ABC transporter type 1, transmembrane domain"/>
    <property type="match status" value="1"/>
</dbReference>
<dbReference type="Gene3D" id="3.40.50.300">
    <property type="entry name" value="P-loop containing nucleotide triphosphate hydrolases"/>
    <property type="match status" value="1"/>
</dbReference>
<dbReference type="InterPro" id="IPR011527">
    <property type="entry name" value="ABC1_TM_dom"/>
</dbReference>
<evidence type="ECO:0000256" key="6">
    <source>
        <dbReference type="ARBA" id="ARBA00022989"/>
    </source>
</evidence>
<name>A0A5M8RP83_9BACI</name>
<dbReference type="InterPro" id="IPR003593">
    <property type="entry name" value="AAA+_ATPase"/>
</dbReference>
<dbReference type="PROSITE" id="PS50929">
    <property type="entry name" value="ABC_TM1F"/>
    <property type="match status" value="1"/>
</dbReference>
<dbReference type="FunFam" id="3.40.50.300:FF:000287">
    <property type="entry name" value="Multidrug ABC transporter ATP-binding protein"/>
    <property type="match status" value="1"/>
</dbReference>
<comment type="subcellular location">
    <subcellularLocation>
        <location evidence="1">Cell membrane</location>
        <topology evidence="1">Multi-pass membrane protein</topology>
    </subcellularLocation>
</comment>
<dbReference type="CDD" id="cd07346">
    <property type="entry name" value="ABC_6TM_exporters"/>
    <property type="match status" value="1"/>
</dbReference>
<dbReference type="RefSeq" id="WP_148958591.1">
    <property type="nucleotide sequence ID" value="NZ_QSND01000003.1"/>
</dbReference>
<comment type="caution">
    <text evidence="11">The sequence shown here is derived from an EMBL/GenBank/DDBJ whole genome shotgun (WGS) entry which is preliminary data.</text>
</comment>
<sequence length="603" mass="67172">MSSSSAVKRLLNYAGEKKILLILASIFSFFSTVLMVVPFGSVYFVIRELLTNANDISAIPGDRLILCGWIALGALILGFICLYIGLFFSHFAAYQILYNIRVRLSKHLSTLPLGYFTKGSSGAIKKILDSNVEKIESFTAHQIPDLVSAFLMPLIMIMTMFILDWRLAIATVIPILIGYFIQAAVFSSDSGRKAMEDYQHSLEKMSASGVEYVRGMPAVKVFGMTMDTFLHFKSTIYDFRDWAVSYTKLCRRPYMIYLVMLTSILTFILPVGVFILSGQPDNQAFALTFLLFLTVAPSLSTPMFQLMYLGGELQKITEGNRRIDAILNEKPIAEPVHPKVASSYDVRFENVSFSYQEKGDQEYKLALKNVSFTAPQGKITALVGPSGGGKSTIASLIPRFWDIEEGKIAIGGVPIQAMATNHLMETVSFVFQEVHLFHDTIEENIRMGNRNPTRQDIISAAKLACCHDFITSLPDGYDTKIGEEGVFLSGGEAQRITIARAILKNAPIIILDEATAFADPENEANIQKGLNALIQNKTVITIAHRLSTIRHADQILVLQDGEMVERGTHSDLLALNGLYKKMWNAHLSSKDWGLQEREVHHHE</sequence>
<dbReference type="GO" id="GO:0005524">
    <property type="term" value="F:ATP binding"/>
    <property type="evidence" value="ECO:0007669"/>
    <property type="project" value="UniProtKB-KW"/>
</dbReference>
<keyword evidence="5 11" id="KW-0067">ATP-binding</keyword>
<feature type="transmembrane region" description="Helical" evidence="8">
    <location>
        <begin position="254"/>
        <end position="278"/>
    </location>
</feature>
<evidence type="ECO:0000313" key="12">
    <source>
        <dbReference type="Proteomes" id="UP000324326"/>
    </source>
</evidence>
<keyword evidence="2" id="KW-0813">Transport</keyword>
<dbReference type="InterPro" id="IPR017871">
    <property type="entry name" value="ABC_transporter-like_CS"/>
</dbReference>
<evidence type="ECO:0000256" key="1">
    <source>
        <dbReference type="ARBA" id="ARBA00004651"/>
    </source>
</evidence>
<dbReference type="SUPFAM" id="SSF52540">
    <property type="entry name" value="P-loop containing nucleoside triphosphate hydrolases"/>
    <property type="match status" value="1"/>
</dbReference>
<evidence type="ECO:0000256" key="5">
    <source>
        <dbReference type="ARBA" id="ARBA00022840"/>
    </source>
</evidence>
<feature type="domain" description="ABC transporter" evidence="9">
    <location>
        <begin position="346"/>
        <end position="585"/>
    </location>
</feature>
<proteinExistence type="predicted"/>
<dbReference type="InterPro" id="IPR039421">
    <property type="entry name" value="Type_1_exporter"/>
</dbReference>
<dbReference type="EMBL" id="QSND01000003">
    <property type="protein sequence ID" value="KAA6449338.1"/>
    <property type="molecule type" value="Genomic_DNA"/>
</dbReference>
<evidence type="ECO:0000256" key="7">
    <source>
        <dbReference type="ARBA" id="ARBA00023136"/>
    </source>
</evidence>
<feature type="transmembrane region" description="Helical" evidence="8">
    <location>
        <begin position="66"/>
        <end position="97"/>
    </location>
</feature>
<dbReference type="PROSITE" id="PS00211">
    <property type="entry name" value="ABC_TRANSPORTER_1"/>
    <property type="match status" value="1"/>
</dbReference>
<dbReference type="InterPro" id="IPR003439">
    <property type="entry name" value="ABC_transporter-like_ATP-bd"/>
</dbReference>
<dbReference type="GO" id="GO:0016887">
    <property type="term" value="F:ATP hydrolysis activity"/>
    <property type="evidence" value="ECO:0007669"/>
    <property type="project" value="InterPro"/>
</dbReference>
<dbReference type="Pfam" id="PF00005">
    <property type="entry name" value="ABC_tran"/>
    <property type="match status" value="1"/>
</dbReference>
<evidence type="ECO:0000259" key="9">
    <source>
        <dbReference type="PROSITE" id="PS50893"/>
    </source>
</evidence>
<keyword evidence="4" id="KW-0547">Nucleotide-binding</keyword>
<evidence type="ECO:0000256" key="8">
    <source>
        <dbReference type="SAM" id="Phobius"/>
    </source>
</evidence>
<feature type="transmembrane region" description="Helical" evidence="8">
    <location>
        <begin position="284"/>
        <end position="309"/>
    </location>
</feature>
<evidence type="ECO:0000256" key="2">
    <source>
        <dbReference type="ARBA" id="ARBA00022448"/>
    </source>
</evidence>
<dbReference type="AlphaFoldDB" id="A0A5M8RP83"/>
<dbReference type="GO" id="GO:0034040">
    <property type="term" value="F:ATPase-coupled lipid transmembrane transporter activity"/>
    <property type="evidence" value="ECO:0007669"/>
    <property type="project" value="TreeGrafter"/>
</dbReference>
<keyword evidence="6 8" id="KW-1133">Transmembrane helix</keyword>
<evidence type="ECO:0000313" key="11">
    <source>
        <dbReference type="EMBL" id="KAA6449338.1"/>
    </source>
</evidence>
<feature type="transmembrane region" description="Helical" evidence="8">
    <location>
        <begin position="20"/>
        <end position="46"/>
    </location>
</feature>
<organism evidence="11 12">
    <name type="scientific">Bacillus swezeyi</name>
    <dbReference type="NCBI Taxonomy" id="1925020"/>
    <lineage>
        <taxon>Bacteria</taxon>
        <taxon>Bacillati</taxon>
        <taxon>Bacillota</taxon>
        <taxon>Bacilli</taxon>
        <taxon>Bacillales</taxon>
        <taxon>Bacillaceae</taxon>
        <taxon>Bacillus</taxon>
    </lineage>
</organism>
<dbReference type="PANTHER" id="PTHR24221">
    <property type="entry name" value="ATP-BINDING CASSETTE SUB-FAMILY B"/>
    <property type="match status" value="1"/>
</dbReference>
<dbReference type="InterPro" id="IPR027417">
    <property type="entry name" value="P-loop_NTPase"/>
</dbReference>
<feature type="transmembrane region" description="Helical" evidence="8">
    <location>
        <begin position="168"/>
        <end position="186"/>
    </location>
</feature>
<gene>
    <name evidence="11" type="ORF">DX927_15605</name>
</gene>
<keyword evidence="7 8" id="KW-0472">Membrane</keyword>
<evidence type="ECO:0000256" key="3">
    <source>
        <dbReference type="ARBA" id="ARBA00022692"/>
    </source>
</evidence>
<protein>
    <submittedName>
        <fullName evidence="11">ABC transporter ATP-binding protein</fullName>
    </submittedName>
</protein>
<accession>A0A5M8RP83</accession>
<reference evidence="11 12" key="1">
    <citation type="submission" date="2018-08" db="EMBL/GenBank/DDBJ databases">
        <title>Bacillus phenotypic plasticity.</title>
        <authorList>
            <person name="Hurtado E."/>
        </authorList>
    </citation>
    <scope>NUCLEOTIDE SEQUENCE [LARGE SCALE GENOMIC DNA]</scope>
    <source>
        <strain evidence="11 12">427</strain>
    </source>
</reference>
<dbReference type="GO" id="GO:0140359">
    <property type="term" value="F:ABC-type transporter activity"/>
    <property type="evidence" value="ECO:0007669"/>
    <property type="project" value="InterPro"/>
</dbReference>
<dbReference type="PROSITE" id="PS50893">
    <property type="entry name" value="ABC_TRANSPORTER_2"/>
    <property type="match status" value="1"/>
</dbReference>
<feature type="domain" description="ABC transmembrane type-1" evidence="10">
    <location>
        <begin position="22"/>
        <end position="315"/>
    </location>
</feature>
<keyword evidence="3 8" id="KW-0812">Transmembrane</keyword>
<evidence type="ECO:0000256" key="4">
    <source>
        <dbReference type="ARBA" id="ARBA00022741"/>
    </source>
</evidence>